<dbReference type="NCBIfam" id="NF006945">
    <property type="entry name" value="PRK09427.1"/>
    <property type="match status" value="1"/>
</dbReference>
<dbReference type="CDD" id="cd00405">
    <property type="entry name" value="PRAI"/>
    <property type="match status" value="1"/>
</dbReference>
<protein>
    <recommendedName>
        <fullName evidence="15 16">Multifunctional fusion protein</fullName>
    </recommendedName>
    <domain>
        <recommendedName>
            <fullName evidence="15">Indole-3-glycerol phosphate synthase</fullName>
            <shortName evidence="15">IGPS</shortName>
            <ecNumber evidence="15">4.1.1.48</ecNumber>
        </recommendedName>
    </domain>
    <domain>
        <recommendedName>
            <fullName evidence="16">N-(5'-phosphoribosyl)anthranilate isomerase</fullName>
            <shortName evidence="16">PRAI</shortName>
            <ecNumber evidence="16">5.3.1.24</ecNumber>
        </recommendedName>
    </domain>
</protein>
<evidence type="ECO:0000256" key="8">
    <source>
        <dbReference type="ARBA" id="ARBA00022793"/>
    </source>
</evidence>
<evidence type="ECO:0000256" key="13">
    <source>
        <dbReference type="ARBA" id="ARBA00023268"/>
    </source>
</evidence>
<sequence length="463" mass="48957">MTEAQGVLGQIIAAKRQELQGRYAAVSLDALRGQARPTRRSLAEAVARPGARFILEIKKASPSQGTIRSGANVAAIASGYAPVADALSVLTDSAYFGGSLDDLRTARGAFAGPILAKDFFIDARQVAEARIAGADAILVMLSVLDDQQARAMIAEGARFGMDALVEVHDEAEMRRATALGARLVGINNRDLRDLSIDLSTTEQLARLASDCLLVSESGIQSRADVERLSGQVDGFLVGSSVMRADNPALAARELVFGRVKLCGLGRPEDLAAGAAATFAGFVFVPGSPRHVTADQAAPLAGRARRAGMLPVGVFRDAPLGIIGDVATLMNLHAAQLHGSEDFEYVQALRRELPRGCEIWKSVSVGRDPLSARSGDRIVFDNGDGGTGRSFDWQAIRGHRLLGRSLIAGGIGAHNARAAFALGAYAIDVGSAVDAMPGRKSSARIRNLFERLRPPSREDLRQCA</sequence>
<keyword evidence="13" id="KW-0511">Multifunctional enzyme</keyword>
<dbReference type="EC" id="5.3.1.24" evidence="16"/>
<dbReference type="InterPro" id="IPR001240">
    <property type="entry name" value="PRAI_dom"/>
</dbReference>
<evidence type="ECO:0000256" key="5">
    <source>
        <dbReference type="ARBA" id="ARBA00007902"/>
    </source>
</evidence>
<dbReference type="HAMAP" id="MF_00135">
    <property type="entry name" value="PRAI"/>
    <property type="match status" value="1"/>
</dbReference>
<dbReference type="Pfam" id="PF00218">
    <property type="entry name" value="IGPS"/>
    <property type="match status" value="1"/>
</dbReference>
<dbReference type="GO" id="GO:0000162">
    <property type="term" value="P:L-tryptophan biosynthetic process"/>
    <property type="evidence" value="ECO:0007669"/>
    <property type="project" value="UniProtKB-UniRule"/>
</dbReference>
<keyword evidence="10 15" id="KW-0057">Aromatic amino acid biosynthesis</keyword>
<dbReference type="InterPro" id="IPR011060">
    <property type="entry name" value="RibuloseP-bd_barrel"/>
</dbReference>
<evidence type="ECO:0000256" key="10">
    <source>
        <dbReference type="ARBA" id="ARBA00023141"/>
    </source>
</evidence>
<comment type="pathway">
    <text evidence="4 15">Amino-acid biosynthesis; L-tryptophan biosynthesis; L-tryptophan from chorismate: step 4/5.</text>
</comment>
<evidence type="ECO:0000259" key="18">
    <source>
        <dbReference type="Pfam" id="PF00697"/>
    </source>
</evidence>
<comment type="similarity">
    <text evidence="15">Belongs to the TrpC family.</text>
</comment>
<feature type="domain" description="Indole-3-glycerol phosphate synthase" evidence="17">
    <location>
        <begin position="9"/>
        <end position="254"/>
    </location>
</feature>
<dbReference type="Gene3D" id="3.20.20.70">
    <property type="entry name" value="Aldolase class I"/>
    <property type="match status" value="2"/>
</dbReference>
<dbReference type="InterPro" id="IPR013785">
    <property type="entry name" value="Aldolase_TIM"/>
</dbReference>
<dbReference type="GO" id="GO:0004425">
    <property type="term" value="F:indole-3-glycerol-phosphate synthase activity"/>
    <property type="evidence" value="ECO:0007669"/>
    <property type="project" value="UniProtKB-UniRule"/>
</dbReference>
<comment type="similarity">
    <text evidence="5">In the N-terminal section; belongs to the TrpC family.</text>
</comment>
<dbReference type="InterPro" id="IPR001468">
    <property type="entry name" value="Indole-3-GlycerolPSynthase_CS"/>
</dbReference>
<evidence type="ECO:0000256" key="1">
    <source>
        <dbReference type="ARBA" id="ARBA00001164"/>
    </source>
</evidence>
<evidence type="ECO:0000256" key="14">
    <source>
        <dbReference type="ARBA" id="ARBA00025592"/>
    </source>
</evidence>
<dbReference type="SUPFAM" id="SSF51366">
    <property type="entry name" value="Ribulose-phoshate binding barrel"/>
    <property type="match status" value="2"/>
</dbReference>
<dbReference type="Pfam" id="PF00697">
    <property type="entry name" value="PRAI"/>
    <property type="match status" value="1"/>
</dbReference>
<dbReference type="EMBL" id="CADCVY010000083">
    <property type="protein sequence ID" value="CAA9508566.1"/>
    <property type="molecule type" value="Genomic_DNA"/>
</dbReference>
<dbReference type="GO" id="GO:0004640">
    <property type="term" value="F:phosphoribosylanthranilate isomerase activity"/>
    <property type="evidence" value="ECO:0007669"/>
    <property type="project" value="UniProtKB-UniRule"/>
</dbReference>
<dbReference type="PANTHER" id="PTHR22854">
    <property type="entry name" value="TRYPTOPHAN BIOSYNTHESIS PROTEIN"/>
    <property type="match status" value="1"/>
</dbReference>
<comment type="pathway">
    <text evidence="3 16">Amino-acid biosynthesis; L-tryptophan biosynthesis; L-tryptophan from chorismate: step 3/5.</text>
</comment>
<comment type="catalytic activity">
    <reaction evidence="1 16">
        <text>N-(5-phospho-beta-D-ribosyl)anthranilate = 1-(2-carboxyphenylamino)-1-deoxy-D-ribulose 5-phosphate</text>
        <dbReference type="Rhea" id="RHEA:21540"/>
        <dbReference type="ChEBI" id="CHEBI:18277"/>
        <dbReference type="ChEBI" id="CHEBI:58613"/>
        <dbReference type="EC" id="5.3.1.24"/>
    </reaction>
</comment>
<dbReference type="HAMAP" id="MF_00134_B">
    <property type="entry name" value="IGPS_B"/>
    <property type="match status" value="1"/>
</dbReference>
<evidence type="ECO:0000259" key="17">
    <source>
        <dbReference type="Pfam" id="PF00218"/>
    </source>
</evidence>
<comment type="function">
    <text evidence="14">Bifunctional enzyme that catalyzes two sequential steps of tryptophan biosynthetic pathway. The first reaction is catalyzed by the isomerase, coded by the TrpF domain; the second reaction is catalyzed by the synthase, coded by the TrpC domain.</text>
</comment>
<accession>A0A6J4SXR5</accession>
<comment type="similarity">
    <text evidence="6">In the C-terminal section; belongs to the TrpF family.</text>
</comment>
<dbReference type="InterPro" id="IPR013798">
    <property type="entry name" value="Indole-3-glycerol_P_synth_dom"/>
</dbReference>
<keyword evidence="11 16" id="KW-0413">Isomerase</keyword>
<comment type="catalytic activity">
    <reaction evidence="2 15">
        <text>1-(2-carboxyphenylamino)-1-deoxy-D-ribulose 5-phosphate + H(+) = (1S,2R)-1-C-(indol-3-yl)glycerol 3-phosphate + CO2 + H2O</text>
        <dbReference type="Rhea" id="RHEA:23476"/>
        <dbReference type="ChEBI" id="CHEBI:15377"/>
        <dbReference type="ChEBI" id="CHEBI:15378"/>
        <dbReference type="ChEBI" id="CHEBI:16526"/>
        <dbReference type="ChEBI" id="CHEBI:58613"/>
        <dbReference type="ChEBI" id="CHEBI:58866"/>
        <dbReference type="EC" id="4.1.1.48"/>
    </reaction>
</comment>
<gene>
    <name evidence="16" type="primary">trpF</name>
    <name evidence="15" type="synonym">trpC</name>
    <name evidence="19" type="ORF">AVDCRST_MAG44-1234</name>
</gene>
<dbReference type="FunFam" id="3.20.20.70:FF:000024">
    <property type="entry name" value="Indole-3-glycerol phosphate synthase"/>
    <property type="match status" value="1"/>
</dbReference>
<dbReference type="PROSITE" id="PS00614">
    <property type="entry name" value="IGPS"/>
    <property type="match status" value="1"/>
</dbReference>
<comment type="similarity">
    <text evidence="16">Belongs to the TrpF family.</text>
</comment>
<dbReference type="PANTHER" id="PTHR22854:SF2">
    <property type="entry name" value="INDOLE-3-GLYCEROL-PHOSPHATE SYNTHASE"/>
    <property type="match status" value="1"/>
</dbReference>
<keyword evidence="12 15" id="KW-0456">Lyase</keyword>
<evidence type="ECO:0000256" key="2">
    <source>
        <dbReference type="ARBA" id="ARBA00001633"/>
    </source>
</evidence>
<keyword evidence="9 15" id="KW-0822">Tryptophan biosynthesis</keyword>
<evidence type="ECO:0000256" key="16">
    <source>
        <dbReference type="HAMAP-Rule" id="MF_00135"/>
    </source>
</evidence>
<dbReference type="CDD" id="cd00331">
    <property type="entry name" value="IGPS"/>
    <property type="match status" value="1"/>
</dbReference>
<dbReference type="UniPathway" id="UPA00035">
    <property type="reaction ID" value="UER00042"/>
</dbReference>
<evidence type="ECO:0000256" key="12">
    <source>
        <dbReference type="ARBA" id="ARBA00023239"/>
    </source>
</evidence>
<evidence type="ECO:0000256" key="15">
    <source>
        <dbReference type="HAMAP-Rule" id="MF_00134"/>
    </source>
</evidence>
<evidence type="ECO:0000256" key="7">
    <source>
        <dbReference type="ARBA" id="ARBA00022605"/>
    </source>
</evidence>
<keyword evidence="8 15" id="KW-0210">Decarboxylase</keyword>
<organism evidence="19">
    <name type="scientific">uncultured Sphingomonas sp</name>
    <dbReference type="NCBI Taxonomy" id="158754"/>
    <lineage>
        <taxon>Bacteria</taxon>
        <taxon>Pseudomonadati</taxon>
        <taxon>Pseudomonadota</taxon>
        <taxon>Alphaproteobacteria</taxon>
        <taxon>Sphingomonadales</taxon>
        <taxon>Sphingomonadaceae</taxon>
        <taxon>Sphingomonas</taxon>
        <taxon>environmental samples</taxon>
    </lineage>
</organism>
<evidence type="ECO:0000256" key="9">
    <source>
        <dbReference type="ARBA" id="ARBA00022822"/>
    </source>
</evidence>
<reference evidence="19" key="1">
    <citation type="submission" date="2020-02" db="EMBL/GenBank/DDBJ databases">
        <authorList>
            <person name="Meier V. D."/>
        </authorList>
    </citation>
    <scope>NUCLEOTIDE SEQUENCE</scope>
    <source>
        <strain evidence="19">AVDCRST_MAG44</strain>
    </source>
</reference>
<proteinExistence type="inferred from homology"/>
<dbReference type="InterPro" id="IPR045186">
    <property type="entry name" value="Indole-3-glycerol_P_synth"/>
</dbReference>
<keyword evidence="7 15" id="KW-0028">Amino-acid biosynthesis</keyword>
<evidence type="ECO:0000256" key="6">
    <source>
        <dbReference type="ARBA" id="ARBA00009847"/>
    </source>
</evidence>
<evidence type="ECO:0000313" key="19">
    <source>
        <dbReference type="EMBL" id="CAA9508566.1"/>
    </source>
</evidence>
<dbReference type="EC" id="4.1.1.48" evidence="15"/>
<evidence type="ECO:0000256" key="11">
    <source>
        <dbReference type="ARBA" id="ARBA00023235"/>
    </source>
</evidence>
<dbReference type="AlphaFoldDB" id="A0A6J4SXR5"/>
<name>A0A6J4SXR5_9SPHN</name>
<evidence type="ECO:0000256" key="4">
    <source>
        <dbReference type="ARBA" id="ARBA00004696"/>
    </source>
</evidence>
<feature type="domain" description="N-(5'phosphoribosyl) anthranilate isomerase (PRAI)" evidence="18">
    <location>
        <begin position="260"/>
        <end position="449"/>
    </location>
</feature>
<evidence type="ECO:0000256" key="3">
    <source>
        <dbReference type="ARBA" id="ARBA00004664"/>
    </source>
</evidence>